<evidence type="ECO:0000313" key="2">
    <source>
        <dbReference type="Proteomes" id="UP000196027"/>
    </source>
</evidence>
<gene>
    <name evidence="1" type="ORF">OLMES_0481</name>
</gene>
<sequence>MKKIVGGVRRLALLSNGQLAGWGDNVVGNSQLTRLSPVLAPKILPIPFSINDIFLETFHGCLLDQNNRLFKWKVHKHWFFDNTCDDYYLEPVSFENGEQVTISQ</sequence>
<protein>
    <submittedName>
        <fullName evidence="1">Uncharacterized protein</fullName>
    </submittedName>
</protein>
<dbReference type="KEGG" id="ome:OLMES_0481"/>
<dbReference type="Gene3D" id="2.130.10.30">
    <property type="entry name" value="Regulator of chromosome condensation 1/beta-lactamase-inhibitor protein II"/>
    <property type="match status" value="1"/>
</dbReference>
<name>A0A1Y0I4X1_9GAMM</name>
<proteinExistence type="predicted"/>
<dbReference type="SUPFAM" id="SSF50985">
    <property type="entry name" value="RCC1/BLIP-II"/>
    <property type="match status" value="1"/>
</dbReference>
<organism evidence="1 2">
    <name type="scientific">Oleiphilus messinensis</name>
    <dbReference type="NCBI Taxonomy" id="141451"/>
    <lineage>
        <taxon>Bacteria</taxon>
        <taxon>Pseudomonadati</taxon>
        <taxon>Pseudomonadota</taxon>
        <taxon>Gammaproteobacteria</taxon>
        <taxon>Oceanospirillales</taxon>
        <taxon>Oleiphilaceae</taxon>
        <taxon>Oleiphilus</taxon>
    </lineage>
</organism>
<dbReference type="EMBL" id="CP021425">
    <property type="protein sequence ID" value="ARU54585.1"/>
    <property type="molecule type" value="Genomic_DNA"/>
</dbReference>
<accession>A0A1Y0I4X1</accession>
<dbReference type="AlphaFoldDB" id="A0A1Y0I4X1"/>
<evidence type="ECO:0000313" key="1">
    <source>
        <dbReference type="EMBL" id="ARU54585.1"/>
    </source>
</evidence>
<dbReference type="Proteomes" id="UP000196027">
    <property type="component" value="Chromosome"/>
</dbReference>
<dbReference type="InterPro" id="IPR009091">
    <property type="entry name" value="RCC1/BLIP-II"/>
</dbReference>
<keyword evidence="2" id="KW-1185">Reference proteome</keyword>
<reference evidence="1 2" key="1">
    <citation type="submission" date="2017-05" db="EMBL/GenBank/DDBJ databases">
        <title>Genomic insights into alkan degradation activity of Oleiphilus messinensis.</title>
        <authorList>
            <person name="Kozyavkin S.A."/>
            <person name="Slesarev A.I."/>
            <person name="Golyshin P.N."/>
            <person name="Korzhenkov A."/>
            <person name="Golyshina O.N."/>
            <person name="Toshchakov S.V."/>
        </authorList>
    </citation>
    <scope>NUCLEOTIDE SEQUENCE [LARGE SCALE GENOMIC DNA]</scope>
    <source>
        <strain evidence="1 2">ME102</strain>
    </source>
</reference>